<evidence type="ECO:0000313" key="2">
    <source>
        <dbReference type="EMBL" id="KKU33776.1"/>
    </source>
</evidence>
<feature type="transmembrane region" description="Helical" evidence="1">
    <location>
        <begin position="422"/>
        <end position="448"/>
    </location>
</feature>
<feature type="transmembrane region" description="Helical" evidence="1">
    <location>
        <begin position="342"/>
        <end position="363"/>
    </location>
</feature>
<accession>A0A0G1PM13</accession>
<feature type="transmembrane region" description="Helical" evidence="1">
    <location>
        <begin position="495"/>
        <end position="516"/>
    </location>
</feature>
<dbReference type="EMBL" id="LCMI01000001">
    <property type="protein sequence ID" value="KKU33776.1"/>
    <property type="molecule type" value="Genomic_DNA"/>
</dbReference>
<feature type="transmembrane region" description="Helical" evidence="1">
    <location>
        <begin position="68"/>
        <end position="94"/>
    </location>
</feature>
<keyword evidence="1" id="KW-0472">Membrane</keyword>
<dbReference type="AlphaFoldDB" id="A0A0G1PM13"/>
<feature type="transmembrane region" description="Helical" evidence="1">
    <location>
        <begin position="147"/>
        <end position="173"/>
    </location>
</feature>
<feature type="transmembrane region" description="Helical" evidence="1">
    <location>
        <begin position="122"/>
        <end position="141"/>
    </location>
</feature>
<reference evidence="2 3" key="1">
    <citation type="journal article" date="2015" name="Nature">
        <title>rRNA introns, odd ribosomes, and small enigmatic genomes across a large radiation of phyla.</title>
        <authorList>
            <person name="Brown C.T."/>
            <person name="Hug L.A."/>
            <person name="Thomas B.C."/>
            <person name="Sharon I."/>
            <person name="Castelle C.J."/>
            <person name="Singh A."/>
            <person name="Wilkins M.J."/>
            <person name="Williams K.H."/>
            <person name="Banfield J.F."/>
        </authorList>
    </citation>
    <scope>NUCLEOTIDE SEQUENCE [LARGE SCALE GENOMIC DNA]</scope>
</reference>
<dbReference type="Proteomes" id="UP000034794">
    <property type="component" value="Unassembled WGS sequence"/>
</dbReference>
<protein>
    <submittedName>
        <fullName evidence="2">Uncharacterized protein</fullName>
    </submittedName>
</protein>
<feature type="transmembrane region" description="Helical" evidence="1">
    <location>
        <begin position="399"/>
        <end position="416"/>
    </location>
</feature>
<evidence type="ECO:0000313" key="3">
    <source>
        <dbReference type="Proteomes" id="UP000034794"/>
    </source>
</evidence>
<comment type="caution">
    <text evidence="2">The sequence shown here is derived from an EMBL/GenBank/DDBJ whole genome shotgun (WGS) entry which is preliminary data.</text>
</comment>
<feature type="transmembrane region" description="Helical" evidence="1">
    <location>
        <begin position="460"/>
        <end position="483"/>
    </location>
</feature>
<feature type="transmembrane region" description="Helical" evidence="1">
    <location>
        <begin position="27"/>
        <end position="48"/>
    </location>
</feature>
<feature type="transmembrane region" description="Helical" evidence="1">
    <location>
        <begin position="247"/>
        <end position="269"/>
    </location>
</feature>
<organism evidence="2 3">
    <name type="scientific">Candidatus Collierbacteria bacterium GW2011_GWA2_46_26</name>
    <dbReference type="NCBI Taxonomy" id="1618381"/>
    <lineage>
        <taxon>Bacteria</taxon>
        <taxon>Candidatus Collieribacteriota</taxon>
    </lineage>
</organism>
<keyword evidence="1" id="KW-0812">Transmembrane</keyword>
<proteinExistence type="predicted"/>
<sequence>MIAIREFVKLDYLAFKDWFRKQTISKVIIATVYLLVLIGVGLGIYFWSDAFIKYVVPYESFGLLTSQYILRGSFTLLMWVGIFSSLISTLTFLLTPDRHLDLLLTFPLSTLSISLKASARSALINLSLFLISVFPLVLAFTKNFFGSLLSLILLVIITQTFGSSLGYLFYFLFRKKYGRLIAITFGVSMILATGILLKVTFPPQLRLLDDIPAETFSAFFNSLPLIRDCWLSGEIIKSTDGLFGPSVLFYAFTLVTIMISLLTQICLFVPCRQSQRVHTSSTIKIKSKIGHFRRISLISKDLLSFFRNPKDVSYLLFLIIMIVSFFGLFSRGYLARGVTEKYLVDAVVFSFAWLIFFSGTYVIRLSYPLMVNEGQSKWWLFTLPIASTRILQSKVSSSLILSLPLLSLGLLEWQILPFSVNTAFFVLLSVIGITSLAVALPLIGSLFLDFTACYNPEKASTSLSGLLSVVFVCSVGALGGYLASQFMGVAISPATAINAFLTESLVVTAFVWFLAIRYLERYKLDI</sequence>
<gene>
    <name evidence="2" type="ORF">UX47_C0001G0059</name>
</gene>
<name>A0A0G1PM13_9BACT</name>
<feature type="transmembrane region" description="Helical" evidence="1">
    <location>
        <begin position="312"/>
        <end position="330"/>
    </location>
</feature>
<feature type="transmembrane region" description="Helical" evidence="1">
    <location>
        <begin position="180"/>
        <end position="201"/>
    </location>
</feature>
<keyword evidence="1" id="KW-1133">Transmembrane helix</keyword>
<evidence type="ECO:0000256" key="1">
    <source>
        <dbReference type="SAM" id="Phobius"/>
    </source>
</evidence>